<dbReference type="AlphaFoldDB" id="A0A6A6P4J1"/>
<keyword evidence="3" id="KW-1185">Reference proteome</keyword>
<accession>A0A6A6P4J1</accession>
<name>A0A6A6P4J1_9PEZI</name>
<proteinExistence type="predicted"/>
<reference evidence="2" key="1">
    <citation type="journal article" date="2020" name="Stud. Mycol.">
        <title>101 Dothideomycetes genomes: a test case for predicting lifestyles and emergence of pathogens.</title>
        <authorList>
            <person name="Haridas S."/>
            <person name="Albert R."/>
            <person name="Binder M."/>
            <person name="Bloem J."/>
            <person name="Labutti K."/>
            <person name="Salamov A."/>
            <person name="Andreopoulos B."/>
            <person name="Baker S."/>
            <person name="Barry K."/>
            <person name="Bills G."/>
            <person name="Bluhm B."/>
            <person name="Cannon C."/>
            <person name="Castanera R."/>
            <person name="Culley D."/>
            <person name="Daum C."/>
            <person name="Ezra D."/>
            <person name="Gonzalez J."/>
            <person name="Henrissat B."/>
            <person name="Kuo A."/>
            <person name="Liang C."/>
            <person name="Lipzen A."/>
            <person name="Lutzoni F."/>
            <person name="Magnuson J."/>
            <person name="Mondo S."/>
            <person name="Nolan M."/>
            <person name="Ohm R."/>
            <person name="Pangilinan J."/>
            <person name="Park H.-J."/>
            <person name="Ramirez L."/>
            <person name="Alfaro M."/>
            <person name="Sun H."/>
            <person name="Tritt A."/>
            <person name="Yoshinaga Y."/>
            <person name="Zwiers L.-H."/>
            <person name="Turgeon B."/>
            <person name="Goodwin S."/>
            <person name="Spatafora J."/>
            <person name="Crous P."/>
            <person name="Grigoriev I."/>
        </authorList>
    </citation>
    <scope>NUCLEOTIDE SEQUENCE</scope>
    <source>
        <strain evidence="2">ATCC 16933</strain>
    </source>
</reference>
<organism evidence="2 3">
    <name type="scientific">Lineolata rhizophorae</name>
    <dbReference type="NCBI Taxonomy" id="578093"/>
    <lineage>
        <taxon>Eukaryota</taxon>
        <taxon>Fungi</taxon>
        <taxon>Dikarya</taxon>
        <taxon>Ascomycota</taxon>
        <taxon>Pezizomycotina</taxon>
        <taxon>Dothideomycetes</taxon>
        <taxon>Dothideomycetes incertae sedis</taxon>
        <taxon>Lineolatales</taxon>
        <taxon>Lineolataceae</taxon>
        <taxon>Lineolata</taxon>
    </lineage>
</organism>
<sequence length="531" mass="57967">MRSWMDVPTRPPSAPIARVARNLRLPSFDLLGIRVPHPDNVVFSPNNVFADVGSGPLSKPEDPLHAESPLGERPGLEKVSDGGGILPPPPPPPPPTERSQPPAKTSVPKFIPTAFTPPDDGGPLNWDSGAAVQAGAMESPANSEAEQAAQQQGGEASSAAQNPPSALAQFQANSERPWISSALQIIYEHEFRGSFRVLSHALPCPCATGHAFPLVINALHEAIPRQSTTWINVFHAVPGRFNMADLPTSPPNTPGPAIGGEDYFSTQVFDSAVPIIDYQGDAKLLRNAPHPVVPPATIDFSIVERYIPPTNAIEFLDLTTITSRSLLLDRLIELSPHNGTLLFIYPTKTGARTFMDDYLGPIIDPLLRSMTVVNGLTADLGTSLGRMRAVSQMLEFEELRSRLGSFCRRLSTTSSEVLRRFHSTNASYSLVHASRHEVFLDRKVWAGDWWIKQEKQRVRDVVSRYYGTSVKSPSQQEAASGSYWNTSISSPIHNPSKYIQEIIDGVEAKQNPDHQPSKGVEVGVFVLRKSL</sequence>
<dbReference type="OrthoDB" id="5407894at2759"/>
<evidence type="ECO:0000313" key="2">
    <source>
        <dbReference type="EMBL" id="KAF2458698.1"/>
    </source>
</evidence>
<gene>
    <name evidence="2" type="ORF">BDY21DRAFT_385177</name>
</gene>
<feature type="region of interest" description="Disordered" evidence="1">
    <location>
        <begin position="53"/>
        <end position="166"/>
    </location>
</feature>
<protein>
    <submittedName>
        <fullName evidence="2">Uncharacterized protein</fullName>
    </submittedName>
</protein>
<dbReference type="EMBL" id="MU001677">
    <property type="protein sequence ID" value="KAF2458698.1"/>
    <property type="molecule type" value="Genomic_DNA"/>
</dbReference>
<feature type="compositionally biased region" description="Pro residues" evidence="1">
    <location>
        <begin position="86"/>
        <end position="96"/>
    </location>
</feature>
<dbReference type="Proteomes" id="UP000799766">
    <property type="component" value="Unassembled WGS sequence"/>
</dbReference>
<feature type="compositionally biased region" description="Low complexity" evidence="1">
    <location>
        <begin position="141"/>
        <end position="162"/>
    </location>
</feature>
<evidence type="ECO:0000313" key="3">
    <source>
        <dbReference type="Proteomes" id="UP000799766"/>
    </source>
</evidence>
<evidence type="ECO:0000256" key="1">
    <source>
        <dbReference type="SAM" id="MobiDB-lite"/>
    </source>
</evidence>